<evidence type="ECO:0000313" key="6">
    <source>
        <dbReference type="Proteomes" id="UP001281305"/>
    </source>
</evidence>
<protein>
    <submittedName>
        <fullName evidence="5">GH25 family lysozyme</fullName>
    </submittedName>
</protein>
<evidence type="ECO:0000256" key="1">
    <source>
        <dbReference type="ARBA" id="ARBA00010646"/>
    </source>
</evidence>
<dbReference type="Proteomes" id="UP001281305">
    <property type="component" value="Chromosome"/>
</dbReference>
<dbReference type="InterPro" id="IPR018077">
    <property type="entry name" value="Glyco_hydro_fam25_subgr"/>
</dbReference>
<evidence type="ECO:0000313" key="5">
    <source>
        <dbReference type="EMBL" id="WYK19045.1"/>
    </source>
</evidence>
<evidence type="ECO:0000256" key="2">
    <source>
        <dbReference type="ARBA" id="ARBA00022801"/>
    </source>
</evidence>
<proteinExistence type="inferred from homology"/>
<name>A0ABZ2TKR8_9RHOB</name>
<dbReference type="EMBL" id="CP146606">
    <property type="protein sequence ID" value="WYK19045.1"/>
    <property type="molecule type" value="Genomic_DNA"/>
</dbReference>
<gene>
    <name evidence="5" type="ORF">RZS32_003945</name>
</gene>
<comment type="similarity">
    <text evidence="1">Belongs to the glycosyl hydrolase 25 family.</text>
</comment>
<dbReference type="InterPro" id="IPR017853">
    <property type="entry name" value="GH"/>
</dbReference>
<dbReference type="InterPro" id="IPR002053">
    <property type="entry name" value="Glyco_hydro_25"/>
</dbReference>
<dbReference type="PANTHER" id="PTHR34135:SF2">
    <property type="entry name" value="LYSOZYME"/>
    <property type="match status" value="1"/>
</dbReference>
<organism evidence="5 6">
    <name type="scientific">Roseovarius rhodophyticola</name>
    <dbReference type="NCBI Taxonomy" id="3080827"/>
    <lineage>
        <taxon>Bacteria</taxon>
        <taxon>Pseudomonadati</taxon>
        <taxon>Pseudomonadota</taxon>
        <taxon>Alphaproteobacteria</taxon>
        <taxon>Rhodobacterales</taxon>
        <taxon>Roseobacteraceae</taxon>
        <taxon>Roseovarius</taxon>
    </lineage>
</organism>
<keyword evidence="6" id="KW-1185">Reference proteome</keyword>
<reference evidence="5 6" key="1">
    <citation type="submission" date="2024-02" db="EMBL/GenBank/DDBJ databases">
        <title>Roseovarius strain W115 nov., isolated from a marine algae.</title>
        <authorList>
            <person name="Lee M.W."/>
            <person name="Lee J.K."/>
            <person name="Kim J.M."/>
            <person name="Choi D.G."/>
            <person name="Baek J.H."/>
            <person name="Bayburt H."/>
            <person name="Jung J.J."/>
            <person name="Han D.M."/>
            <person name="Jeon C.O."/>
        </authorList>
    </citation>
    <scope>NUCLEOTIDE SEQUENCE [LARGE SCALE GENOMIC DNA]</scope>
    <source>
        <strain evidence="5 6">W115</strain>
    </source>
</reference>
<feature type="chain" id="PRO_5046056763" evidence="4">
    <location>
        <begin position="32"/>
        <end position="264"/>
    </location>
</feature>
<dbReference type="PROSITE" id="PS51904">
    <property type="entry name" value="GLYCOSYL_HYDROL_F25_2"/>
    <property type="match status" value="1"/>
</dbReference>
<dbReference type="SMART" id="SM00641">
    <property type="entry name" value="Glyco_25"/>
    <property type="match status" value="1"/>
</dbReference>
<keyword evidence="2" id="KW-0378">Hydrolase</keyword>
<keyword evidence="4" id="KW-0732">Signal</keyword>
<evidence type="ECO:0000256" key="3">
    <source>
        <dbReference type="ARBA" id="ARBA00023295"/>
    </source>
</evidence>
<feature type="signal peptide" evidence="4">
    <location>
        <begin position="1"/>
        <end position="31"/>
    </location>
</feature>
<dbReference type="Pfam" id="PF01183">
    <property type="entry name" value="Glyco_hydro_25"/>
    <property type="match status" value="1"/>
</dbReference>
<accession>A0ABZ2TKR8</accession>
<dbReference type="CDD" id="cd06413">
    <property type="entry name" value="GH25_muramidase_1"/>
    <property type="match status" value="1"/>
</dbReference>
<sequence length="264" mass="30363">MNSCRAWPLNICFLSIFFISLVAFSTDQANADTSPPKGLKYGDSDPVAWSGRAPSRYAIHGLDVARFQNSINWRRVKAAGISFAFIKATEGGDLLDPMFNENWRKAGRAGVPRGAYHFYYFCTPPEVQARWFIRNVPKKRGALPPVLDLEWNPFSPTCTKRPSGREVRRQARVFMDMLERHYGQRPIIYTTIEFYRDTGIGRFNEEFWLRSTAKTLDKTYPGQRWSFWQYTGTGRVPGVVGDVDINVFGGNRATWNRWLKARAR</sequence>
<dbReference type="SUPFAM" id="SSF51445">
    <property type="entry name" value="(Trans)glycosidases"/>
    <property type="match status" value="1"/>
</dbReference>
<evidence type="ECO:0000256" key="4">
    <source>
        <dbReference type="SAM" id="SignalP"/>
    </source>
</evidence>
<dbReference type="Gene3D" id="3.20.20.80">
    <property type="entry name" value="Glycosidases"/>
    <property type="match status" value="1"/>
</dbReference>
<dbReference type="PANTHER" id="PTHR34135">
    <property type="entry name" value="LYSOZYME"/>
    <property type="match status" value="1"/>
</dbReference>
<keyword evidence="3" id="KW-0326">Glycosidase</keyword>